<keyword evidence="1" id="KW-0479">Metal-binding</keyword>
<dbReference type="PANTHER" id="PTHR42970:SF1">
    <property type="entry name" value="PECTATE LYASE C-RELATED"/>
    <property type="match status" value="1"/>
</dbReference>
<dbReference type="PANTHER" id="PTHR42970">
    <property type="entry name" value="PECTATE LYASE C-RELATED"/>
    <property type="match status" value="1"/>
</dbReference>
<feature type="signal peptide" evidence="3">
    <location>
        <begin position="1"/>
        <end position="19"/>
    </location>
</feature>
<evidence type="ECO:0000259" key="4">
    <source>
        <dbReference type="Pfam" id="PF18962"/>
    </source>
</evidence>
<protein>
    <submittedName>
        <fullName evidence="5">T9SS type A sorting domain-containing protein</fullName>
    </submittedName>
</protein>
<feature type="chain" id="PRO_5029516530" evidence="3">
    <location>
        <begin position="20"/>
        <end position="936"/>
    </location>
</feature>
<evidence type="ECO:0000256" key="2">
    <source>
        <dbReference type="ARBA" id="ARBA00023180"/>
    </source>
</evidence>
<dbReference type="Pfam" id="PF18962">
    <property type="entry name" value="Por_Secre_tail"/>
    <property type="match status" value="1"/>
</dbReference>
<dbReference type="RefSeq" id="WP_005925574.1">
    <property type="nucleotide sequence ID" value="NZ_CABKSE010000001.1"/>
</dbReference>
<dbReference type="EMBL" id="VWMK01000001">
    <property type="protein sequence ID" value="KAA3770651.1"/>
    <property type="molecule type" value="Genomic_DNA"/>
</dbReference>
<dbReference type="InterPro" id="IPR013783">
    <property type="entry name" value="Ig-like_fold"/>
</dbReference>
<gene>
    <name evidence="5" type="ORF">F3F73_01515</name>
</gene>
<evidence type="ECO:0000256" key="3">
    <source>
        <dbReference type="SAM" id="SignalP"/>
    </source>
</evidence>
<proteinExistence type="predicted"/>
<organism evidence="5 6">
    <name type="scientific">Bacteroides salyersiae</name>
    <dbReference type="NCBI Taxonomy" id="291644"/>
    <lineage>
        <taxon>Bacteria</taxon>
        <taxon>Pseudomonadati</taxon>
        <taxon>Bacteroidota</taxon>
        <taxon>Bacteroidia</taxon>
        <taxon>Bacteroidales</taxon>
        <taxon>Bacteroidaceae</taxon>
        <taxon>Bacteroides</taxon>
    </lineage>
</organism>
<reference evidence="5 6" key="1">
    <citation type="journal article" date="2019" name="Nat. Med.">
        <title>A library of human gut bacterial isolates paired with longitudinal multiomics data enables mechanistic microbiome research.</title>
        <authorList>
            <person name="Poyet M."/>
            <person name="Groussin M."/>
            <person name="Gibbons S.M."/>
            <person name="Avila-Pacheco J."/>
            <person name="Jiang X."/>
            <person name="Kearney S.M."/>
            <person name="Perrotta A.R."/>
            <person name="Berdy B."/>
            <person name="Zhao S."/>
            <person name="Lieberman T.D."/>
            <person name="Swanson P.K."/>
            <person name="Smith M."/>
            <person name="Roesemann S."/>
            <person name="Alexander J.E."/>
            <person name="Rich S.A."/>
            <person name="Livny J."/>
            <person name="Vlamakis H."/>
            <person name="Clish C."/>
            <person name="Bullock K."/>
            <person name="Deik A."/>
            <person name="Scott J."/>
            <person name="Pierce K.A."/>
            <person name="Xavier R.J."/>
            <person name="Alm E.J."/>
        </authorList>
    </citation>
    <scope>NUCLEOTIDE SEQUENCE [LARGE SCALE GENOMIC DNA]</scope>
    <source>
        <strain evidence="5 6">BIOML-A10</strain>
    </source>
</reference>
<dbReference type="InterPro" id="IPR052063">
    <property type="entry name" value="Polysaccharide_Lyase_1"/>
</dbReference>
<dbReference type="InterPro" id="IPR011050">
    <property type="entry name" value="Pectin_lyase_fold/virulence"/>
</dbReference>
<dbReference type="GO" id="GO:0046872">
    <property type="term" value="F:metal ion binding"/>
    <property type="evidence" value="ECO:0007669"/>
    <property type="project" value="UniProtKB-KW"/>
</dbReference>
<dbReference type="GeneID" id="93115902"/>
<comment type="caution">
    <text evidence="5">The sequence shown here is derived from an EMBL/GenBank/DDBJ whole genome shotgun (WGS) entry which is preliminary data.</text>
</comment>
<dbReference type="NCBIfam" id="TIGR04183">
    <property type="entry name" value="Por_Secre_tail"/>
    <property type="match status" value="1"/>
</dbReference>
<dbReference type="InterPro" id="IPR012334">
    <property type="entry name" value="Pectin_lyas_fold"/>
</dbReference>
<feature type="domain" description="Secretion system C-terminal sorting" evidence="4">
    <location>
        <begin position="860"/>
        <end position="934"/>
    </location>
</feature>
<accession>A0A7J4XPF1</accession>
<name>A0A7J4XPF1_9BACE</name>
<keyword evidence="3" id="KW-0732">Signal</keyword>
<keyword evidence="2" id="KW-0325">Glycoprotein</keyword>
<dbReference type="SUPFAM" id="SSF51126">
    <property type="entry name" value="Pectin lyase-like"/>
    <property type="match status" value="1"/>
</dbReference>
<evidence type="ECO:0000313" key="6">
    <source>
        <dbReference type="Proteomes" id="UP000422221"/>
    </source>
</evidence>
<evidence type="ECO:0000256" key="1">
    <source>
        <dbReference type="ARBA" id="ARBA00022723"/>
    </source>
</evidence>
<dbReference type="Proteomes" id="UP000422221">
    <property type="component" value="Unassembled WGS sequence"/>
</dbReference>
<sequence>MKKKITLFTLFFGVLSVFAQQAPIKIDFNKSDRQEKEVHEPGYVSWVIQDCVDTTRVINGITFTLANGENSSGPSLKSHWYKAGLQTPYFARLVSDGVIVNGGDFDGGEIELTLEGLSAGKHTLLTYHNQVDAPTDKTFGEICIDVNGKQVVKNLPPTQRVLSNYDAATAYIEFEAVEGEPVKFRFYPNYSSSAPSINVIINGLALDVPNLAKQAKSPSPENLDIHVNAEDGNYTLSWTSAPDAVAHQVYIGTDSLTVAQADKTSSCYKGEQAHTTFALNDLTSRFYYYWRIDEVEANGEITKGDIWKFSPRLLAFPGAEGYGRFARGGRGGKVVYVTNLQDYDPTIGETPIPGSLRYAVTVEKGARTIVFGVSGIITLKTRLTLSDSFVTVAGQTSPNKGICLKGAPFGFSGTSDAVMRFMRIRIGAGQTYDGTGLNGANHCIFDHLSVSWSIDEAFSSRSGQNLTLQKTMLAEALNAADHQNYPSGTRHGYAATISGDIGSFHHNLLAHNEGRNWSLGGGLDGDGNFAGRMDIFNNVVYNWDGRTTDGGAHEVNFVNNYYKPGPATLNGGKKTALNLQHDDYPGTQKYYTNGNIVEGWYEDLSNPQNGCVDGSWPNGDKKYDPFVTEPFFESFATVHTAKDAYKAVLSDVGCTLPMFDDHDVRIVKETLDGTATYKGSKTGEPGLIDHQDDAGGWEDYPEEIVDLSEFDTDMDGLPNWWEIMFGTNPESAVGDFSDANADDDEDGYTNLEEYLNYMAVPHTAVEVNKEAEFDLAPYFVGYSKTTPVYTVAAIQNATATVDEGILKVTPEKDFEGIVNVDVKVTDQDGASMVRSFAVRVGEKAVSTGIHSAKNDQEISVYPNPAVDYIYVSVQSDVQESVRMEITTLYGQVLSTETVATSVNVPCRVNVSDLPAGIYILKVQTADEQSAVKFIKK</sequence>
<dbReference type="InterPro" id="IPR026444">
    <property type="entry name" value="Secre_tail"/>
</dbReference>
<dbReference type="Gene3D" id="2.160.20.10">
    <property type="entry name" value="Single-stranded right-handed beta-helix, Pectin lyase-like"/>
    <property type="match status" value="1"/>
</dbReference>
<evidence type="ECO:0000313" key="5">
    <source>
        <dbReference type="EMBL" id="KAA3770651.1"/>
    </source>
</evidence>
<dbReference type="Gene3D" id="2.60.40.10">
    <property type="entry name" value="Immunoglobulins"/>
    <property type="match status" value="1"/>
</dbReference>
<dbReference type="AlphaFoldDB" id="A0A7J4XPF1"/>